<dbReference type="Gene3D" id="1.10.540.10">
    <property type="entry name" value="Acyl-CoA dehydrogenase/oxidase, N-terminal domain"/>
    <property type="match status" value="1"/>
</dbReference>
<dbReference type="PANTHER" id="PTHR48083:SF2">
    <property type="entry name" value="MEDIUM-CHAIN SPECIFIC ACYL-COA DEHYDROGENASE, MITOCHONDRIAL"/>
    <property type="match status" value="1"/>
</dbReference>
<comment type="cofactor">
    <cofactor evidence="1 7">
        <name>FAD</name>
        <dbReference type="ChEBI" id="CHEBI:57692"/>
    </cofactor>
</comment>
<keyword evidence="4 7" id="KW-0285">Flavoprotein</keyword>
<dbReference type="InterPro" id="IPR006089">
    <property type="entry name" value="Acyl-CoA_DH_CS"/>
</dbReference>
<dbReference type="InterPro" id="IPR009100">
    <property type="entry name" value="AcylCoA_DH/oxidase_NM_dom_sf"/>
</dbReference>
<dbReference type="Gene3D" id="2.40.110.10">
    <property type="entry name" value="Butyryl-CoA Dehydrogenase, subunit A, domain 2"/>
    <property type="match status" value="1"/>
</dbReference>
<comment type="similarity">
    <text evidence="2 7">Belongs to the acyl-CoA dehydrogenase family.</text>
</comment>
<name>A0A4R5EMB7_9RHOB</name>
<evidence type="ECO:0000256" key="5">
    <source>
        <dbReference type="ARBA" id="ARBA00022827"/>
    </source>
</evidence>
<keyword evidence="6 7" id="KW-0560">Oxidoreductase</keyword>
<evidence type="ECO:0000256" key="3">
    <source>
        <dbReference type="ARBA" id="ARBA00019125"/>
    </source>
</evidence>
<dbReference type="Proteomes" id="UP000294662">
    <property type="component" value="Unassembled WGS sequence"/>
</dbReference>
<reference evidence="10 11" key="1">
    <citation type="submission" date="2019-03" db="EMBL/GenBank/DDBJ databases">
        <authorList>
            <person name="Zhang S."/>
        </authorList>
    </citation>
    <scope>NUCLEOTIDE SEQUENCE [LARGE SCALE GENOMIC DNA]</scope>
    <source>
        <strain evidence="10 11">S4J41</strain>
    </source>
</reference>
<feature type="domain" description="Acyl-CoA dehydrogenase/oxidase C-terminal" evidence="8">
    <location>
        <begin position="235"/>
        <end position="384"/>
    </location>
</feature>
<gene>
    <name evidence="10" type="ORF">E1B25_17045</name>
</gene>
<evidence type="ECO:0000259" key="9">
    <source>
        <dbReference type="Pfam" id="PF02770"/>
    </source>
</evidence>
<dbReference type="Gene3D" id="1.20.140.10">
    <property type="entry name" value="Butyryl-CoA Dehydrogenase, subunit A, domain 3"/>
    <property type="match status" value="1"/>
</dbReference>
<keyword evidence="11" id="KW-1185">Reference proteome</keyword>
<evidence type="ECO:0000256" key="4">
    <source>
        <dbReference type="ARBA" id="ARBA00022630"/>
    </source>
</evidence>
<proteinExistence type="inferred from homology"/>
<dbReference type="GO" id="GO:0050660">
    <property type="term" value="F:flavin adenine dinucleotide binding"/>
    <property type="evidence" value="ECO:0007669"/>
    <property type="project" value="InterPro"/>
</dbReference>
<protein>
    <recommendedName>
        <fullName evidence="3">Medium-chain specific acyl-CoA dehydrogenase, mitochondrial</fullName>
    </recommendedName>
</protein>
<evidence type="ECO:0000256" key="6">
    <source>
        <dbReference type="ARBA" id="ARBA00023002"/>
    </source>
</evidence>
<dbReference type="FunFam" id="2.40.110.10:FF:000002">
    <property type="entry name" value="Acyl-CoA dehydrogenase fadE12"/>
    <property type="match status" value="1"/>
</dbReference>
<dbReference type="GO" id="GO:0003995">
    <property type="term" value="F:acyl-CoA dehydrogenase activity"/>
    <property type="evidence" value="ECO:0007669"/>
    <property type="project" value="InterPro"/>
</dbReference>
<dbReference type="InterPro" id="IPR046373">
    <property type="entry name" value="Acyl-CoA_Oxase/DH_mid-dom_sf"/>
</dbReference>
<dbReference type="InterPro" id="IPR037069">
    <property type="entry name" value="AcylCoA_DH/ox_N_sf"/>
</dbReference>
<dbReference type="InterPro" id="IPR006091">
    <property type="entry name" value="Acyl-CoA_Oxase/DH_mid-dom"/>
</dbReference>
<evidence type="ECO:0000256" key="1">
    <source>
        <dbReference type="ARBA" id="ARBA00001974"/>
    </source>
</evidence>
<feature type="domain" description="Acyl-CoA oxidase/dehydrogenase middle" evidence="9">
    <location>
        <begin position="130"/>
        <end position="223"/>
    </location>
</feature>
<evidence type="ECO:0000256" key="7">
    <source>
        <dbReference type="RuleBase" id="RU362125"/>
    </source>
</evidence>
<dbReference type="GO" id="GO:0005737">
    <property type="term" value="C:cytoplasm"/>
    <property type="evidence" value="ECO:0007669"/>
    <property type="project" value="TreeGrafter"/>
</dbReference>
<evidence type="ECO:0000313" key="10">
    <source>
        <dbReference type="EMBL" id="TDE35657.1"/>
    </source>
</evidence>
<dbReference type="GO" id="GO:0033539">
    <property type="term" value="P:fatty acid beta-oxidation using acyl-CoA dehydrogenase"/>
    <property type="evidence" value="ECO:0007669"/>
    <property type="project" value="TreeGrafter"/>
</dbReference>
<evidence type="ECO:0000256" key="2">
    <source>
        <dbReference type="ARBA" id="ARBA00009347"/>
    </source>
</evidence>
<dbReference type="PANTHER" id="PTHR48083">
    <property type="entry name" value="MEDIUM-CHAIN SPECIFIC ACYL-COA DEHYDROGENASE, MITOCHONDRIAL-RELATED"/>
    <property type="match status" value="1"/>
</dbReference>
<dbReference type="AlphaFoldDB" id="A0A4R5EMB7"/>
<organism evidence="10 11">
    <name type="scientific">Antarcticimicrobium sediminis</name>
    <dbReference type="NCBI Taxonomy" id="2546227"/>
    <lineage>
        <taxon>Bacteria</taxon>
        <taxon>Pseudomonadati</taxon>
        <taxon>Pseudomonadota</taxon>
        <taxon>Alphaproteobacteria</taxon>
        <taxon>Rhodobacterales</taxon>
        <taxon>Paracoccaceae</taxon>
        <taxon>Antarcticimicrobium</taxon>
    </lineage>
</organism>
<dbReference type="InterPro" id="IPR009075">
    <property type="entry name" value="AcylCo_DH/oxidase_C"/>
</dbReference>
<dbReference type="PROSITE" id="PS00072">
    <property type="entry name" value="ACYL_COA_DH_1"/>
    <property type="match status" value="1"/>
</dbReference>
<dbReference type="Pfam" id="PF00441">
    <property type="entry name" value="Acyl-CoA_dh_1"/>
    <property type="match status" value="1"/>
</dbReference>
<dbReference type="InterPro" id="IPR050741">
    <property type="entry name" value="Acyl-CoA_dehydrogenase"/>
</dbReference>
<keyword evidence="5 7" id="KW-0274">FAD</keyword>
<comment type="caution">
    <text evidence="10">The sequence shown here is derived from an EMBL/GenBank/DDBJ whole genome shotgun (WGS) entry which is preliminary data.</text>
</comment>
<dbReference type="OrthoDB" id="9775090at2"/>
<dbReference type="EMBL" id="SMFP01000012">
    <property type="protein sequence ID" value="TDE35657.1"/>
    <property type="molecule type" value="Genomic_DNA"/>
</dbReference>
<dbReference type="FunFam" id="1.20.140.10:FF:000001">
    <property type="entry name" value="Acyl-CoA dehydrogenase"/>
    <property type="match status" value="1"/>
</dbReference>
<dbReference type="SUPFAM" id="SSF56645">
    <property type="entry name" value="Acyl-CoA dehydrogenase NM domain-like"/>
    <property type="match status" value="1"/>
</dbReference>
<dbReference type="CDD" id="cd00567">
    <property type="entry name" value="ACAD"/>
    <property type="match status" value="1"/>
</dbReference>
<evidence type="ECO:0000313" key="11">
    <source>
        <dbReference type="Proteomes" id="UP000294662"/>
    </source>
</evidence>
<dbReference type="Pfam" id="PF02770">
    <property type="entry name" value="Acyl-CoA_dh_M"/>
    <property type="match status" value="1"/>
</dbReference>
<sequence length="390" mass="42106">MIERWTMPDLPFFDDSHRALGERLADWVEQAEEPAEEGSAYFRQECLDVAAEMAEWGFLGYVIPDVEEPAPRVDVRAVSLIREALGFRSALVDSVFTMQGLATAPLWLSESRVLSRRYLGPCRRGEKIAGFAVTEPNAGSDVAALETSATRDGTDFVLNGTKRWITNAGAADHYIVVARTGEAPGARGLSAFMVDADTPGLSVGPEVRMIAPHPIGELIFDACRIPATNMIGAPGEGFKAAMKTFDIFRTSVGAAAVGMARRALGATVERMRGRQLFGNPMGQMPTVQAAMADMALDTEQASLLVYRAAWLRDTRDGRHSDAVAMAKLGATEAAQRVADQAVQLFGALGVAHGSIVEQIYRDVRPMRIYEGASEVQKLIIGRSLMKGGEA</sequence>
<dbReference type="InterPro" id="IPR036250">
    <property type="entry name" value="AcylCo_DH-like_C"/>
</dbReference>
<dbReference type="RefSeq" id="WP_132830752.1">
    <property type="nucleotide sequence ID" value="NZ_SMFP01000012.1"/>
</dbReference>
<accession>A0A4R5EMB7</accession>
<dbReference type="SUPFAM" id="SSF47203">
    <property type="entry name" value="Acyl-CoA dehydrogenase C-terminal domain-like"/>
    <property type="match status" value="1"/>
</dbReference>
<evidence type="ECO:0000259" key="8">
    <source>
        <dbReference type="Pfam" id="PF00441"/>
    </source>
</evidence>